<evidence type="ECO:0000313" key="3">
    <source>
        <dbReference type="EMBL" id="CAK7922367.1"/>
    </source>
</evidence>
<dbReference type="CDD" id="cd06558">
    <property type="entry name" value="crotonase-like"/>
    <property type="match status" value="1"/>
</dbReference>
<organism evidence="3 4">
    <name type="scientific">[Candida] anglica</name>
    <dbReference type="NCBI Taxonomy" id="148631"/>
    <lineage>
        <taxon>Eukaryota</taxon>
        <taxon>Fungi</taxon>
        <taxon>Dikarya</taxon>
        <taxon>Ascomycota</taxon>
        <taxon>Saccharomycotina</taxon>
        <taxon>Pichiomycetes</taxon>
        <taxon>Debaryomycetaceae</taxon>
        <taxon>Kurtzmaniella</taxon>
    </lineage>
</organism>
<name>A0ABP0EMF2_9ASCO</name>
<sequence length="275" mass="30151">MPDFNPDDYKQYDEYIVTEIEEGFRHVQLNNPKSLNAFKESTWRQYHDILVKLDADPETNVILISSTSKRAFSSGLDLKDAIKTMASAGNVDDKERYKSLHKHIVDFQYCIGTPARINTPTIVLMNGINLGLALDIAAACSIRVATQDAKFSIREIKIGIPADIGSLQRLPAVVNNKSLLYQYALTGGNFGPEDAVKLGFVSAVLPDLESGLAYCTELGEDISGNQTWAIKGTKASIQHILDGGSVEQGLTNIAHYNATNIDGKFINAIRGVFKL</sequence>
<gene>
    <name evidence="3" type="ORF">CAAN4_H25906</name>
</gene>
<dbReference type="InterPro" id="IPR045004">
    <property type="entry name" value="ECH_dom"/>
</dbReference>
<dbReference type="EMBL" id="OZ004260">
    <property type="protein sequence ID" value="CAK7922367.1"/>
    <property type="molecule type" value="Genomic_DNA"/>
</dbReference>
<dbReference type="Pfam" id="PF16113">
    <property type="entry name" value="ECH_2"/>
    <property type="match status" value="1"/>
</dbReference>
<dbReference type="SUPFAM" id="SSF52096">
    <property type="entry name" value="ClpP/crotonase"/>
    <property type="match status" value="1"/>
</dbReference>
<feature type="domain" description="Enoyl-CoA hydratase/isomerase" evidence="2">
    <location>
        <begin position="25"/>
        <end position="209"/>
    </location>
</feature>
<dbReference type="InterPro" id="IPR029045">
    <property type="entry name" value="ClpP/crotonase-like_dom_sf"/>
</dbReference>
<evidence type="ECO:0000259" key="2">
    <source>
        <dbReference type="Pfam" id="PF16113"/>
    </source>
</evidence>
<dbReference type="InterPro" id="IPR045002">
    <property type="entry name" value="Ech1-like"/>
</dbReference>
<evidence type="ECO:0000256" key="1">
    <source>
        <dbReference type="ARBA" id="ARBA00005254"/>
    </source>
</evidence>
<proteinExistence type="inferred from homology"/>
<reference evidence="3 4" key="1">
    <citation type="submission" date="2024-01" db="EMBL/GenBank/DDBJ databases">
        <authorList>
            <consortium name="Genoscope - CEA"/>
            <person name="William W."/>
        </authorList>
    </citation>
    <scope>NUCLEOTIDE SEQUENCE [LARGE SCALE GENOMIC DNA]</scope>
    <source>
        <strain evidence="3 4">29B2s-10</strain>
    </source>
</reference>
<comment type="similarity">
    <text evidence="1">Belongs to the enoyl-CoA hydratase/isomerase family.</text>
</comment>
<keyword evidence="4" id="KW-1185">Reference proteome</keyword>
<protein>
    <recommendedName>
        <fullName evidence="2">Enoyl-CoA hydratase/isomerase domain-containing protein</fullName>
    </recommendedName>
</protein>
<dbReference type="PANTHER" id="PTHR43149:SF1">
    <property type="entry name" value="DELTA(3,5)-DELTA(2,4)-DIENOYL-COA ISOMERASE, MITOCHONDRIAL"/>
    <property type="match status" value="1"/>
</dbReference>
<dbReference type="PANTHER" id="PTHR43149">
    <property type="entry name" value="ENOYL-COA HYDRATASE"/>
    <property type="match status" value="1"/>
</dbReference>
<evidence type="ECO:0000313" key="4">
    <source>
        <dbReference type="Proteomes" id="UP001497600"/>
    </source>
</evidence>
<dbReference type="Proteomes" id="UP001497600">
    <property type="component" value="Chromosome H"/>
</dbReference>
<accession>A0ABP0EMF2</accession>
<dbReference type="Gene3D" id="3.90.226.10">
    <property type="entry name" value="2-enoyl-CoA Hydratase, Chain A, domain 1"/>
    <property type="match status" value="1"/>
</dbReference>